<reference evidence="2" key="1">
    <citation type="journal article" date="2021" name="Genome Biol. Evol.">
        <title>A High-Quality Reference Genome for a Parasitic Bivalve with Doubly Uniparental Inheritance (Bivalvia: Unionida).</title>
        <authorList>
            <person name="Smith C.H."/>
        </authorList>
    </citation>
    <scope>NUCLEOTIDE SEQUENCE</scope>
    <source>
        <strain evidence="2">CHS0354</strain>
    </source>
</reference>
<dbReference type="Proteomes" id="UP001195483">
    <property type="component" value="Unassembled WGS sequence"/>
</dbReference>
<reference evidence="2" key="2">
    <citation type="journal article" date="2021" name="Genome Biol. Evol.">
        <title>Developing a high-quality reference genome for a parasitic bivalve with doubly uniparental inheritance (Bivalvia: Unionida).</title>
        <authorList>
            <person name="Smith C.H."/>
        </authorList>
    </citation>
    <scope>NUCLEOTIDE SEQUENCE</scope>
    <source>
        <strain evidence="2">CHS0354</strain>
        <tissue evidence="2">Mantle</tissue>
    </source>
</reference>
<dbReference type="AlphaFoldDB" id="A0AAE0RX01"/>
<keyword evidence="1" id="KW-0732">Signal</keyword>
<name>A0AAE0RX01_9BIVA</name>
<protein>
    <submittedName>
        <fullName evidence="2">Uncharacterized protein</fullName>
    </submittedName>
</protein>
<keyword evidence="3" id="KW-1185">Reference proteome</keyword>
<comment type="caution">
    <text evidence="2">The sequence shown here is derived from an EMBL/GenBank/DDBJ whole genome shotgun (WGS) entry which is preliminary data.</text>
</comment>
<evidence type="ECO:0000313" key="2">
    <source>
        <dbReference type="EMBL" id="KAK3581103.1"/>
    </source>
</evidence>
<gene>
    <name evidence="2" type="ORF">CHS0354_033893</name>
</gene>
<reference evidence="2" key="3">
    <citation type="submission" date="2023-05" db="EMBL/GenBank/DDBJ databases">
        <authorList>
            <person name="Smith C.H."/>
        </authorList>
    </citation>
    <scope>NUCLEOTIDE SEQUENCE</scope>
    <source>
        <strain evidence="2">CHS0354</strain>
        <tissue evidence="2">Mantle</tissue>
    </source>
</reference>
<feature type="chain" id="PRO_5042045207" evidence="1">
    <location>
        <begin position="21"/>
        <end position="234"/>
    </location>
</feature>
<dbReference type="EMBL" id="JAEAOA010001977">
    <property type="protein sequence ID" value="KAK3581103.1"/>
    <property type="molecule type" value="Genomic_DNA"/>
</dbReference>
<feature type="signal peptide" evidence="1">
    <location>
        <begin position="1"/>
        <end position="20"/>
    </location>
</feature>
<sequence>MDNVLKVIVTLVCIIPILESAQRHIRSTKCKYTFVVNELDTSSCPNALSQLQADKDTNSNLDSLSSLRTIPFQAATNGQSTQELVNWLNSMEKQLVQEVRKSHIINTTLAKHDSELERAEIILDEYRSNFTSVFKMLRYLEQRITSQHEVSRNLDNKLSSIMLDVAEVNNVLSKKVPTKNGLLQDKEIKVQNAAKVNSCSTTSEAVPFKGKPTNQPISEAISVLQLYSIQLEDI</sequence>
<proteinExistence type="predicted"/>
<organism evidence="2 3">
    <name type="scientific">Potamilus streckersoni</name>
    <dbReference type="NCBI Taxonomy" id="2493646"/>
    <lineage>
        <taxon>Eukaryota</taxon>
        <taxon>Metazoa</taxon>
        <taxon>Spiralia</taxon>
        <taxon>Lophotrochozoa</taxon>
        <taxon>Mollusca</taxon>
        <taxon>Bivalvia</taxon>
        <taxon>Autobranchia</taxon>
        <taxon>Heteroconchia</taxon>
        <taxon>Palaeoheterodonta</taxon>
        <taxon>Unionida</taxon>
        <taxon>Unionoidea</taxon>
        <taxon>Unionidae</taxon>
        <taxon>Ambleminae</taxon>
        <taxon>Lampsilini</taxon>
        <taxon>Potamilus</taxon>
    </lineage>
</organism>
<accession>A0AAE0RX01</accession>
<evidence type="ECO:0000256" key="1">
    <source>
        <dbReference type="SAM" id="SignalP"/>
    </source>
</evidence>
<evidence type="ECO:0000313" key="3">
    <source>
        <dbReference type="Proteomes" id="UP001195483"/>
    </source>
</evidence>